<feature type="signal peptide" evidence="1">
    <location>
        <begin position="1"/>
        <end position="27"/>
    </location>
</feature>
<feature type="chain" id="PRO_5023885431" evidence="1">
    <location>
        <begin position="28"/>
        <end position="187"/>
    </location>
</feature>
<dbReference type="OrthoDB" id="684620at2759"/>
<keyword evidence="1" id="KW-0732">Signal</keyword>
<dbReference type="Proteomes" id="UP000324897">
    <property type="component" value="Chromosome 5"/>
</dbReference>
<proteinExistence type="predicted"/>
<organism evidence="2 3">
    <name type="scientific">Eragrostis curvula</name>
    <name type="common">weeping love grass</name>
    <dbReference type="NCBI Taxonomy" id="38414"/>
    <lineage>
        <taxon>Eukaryota</taxon>
        <taxon>Viridiplantae</taxon>
        <taxon>Streptophyta</taxon>
        <taxon>Embryophyta</taxon>
        <taxon>Tracheophyta</taxon>
        <taxon>Spermatophyta</taxon>
        <taxon>Magnoliopsida</taxon>
        <taxon>Liliopsida</taxon>
        <taxon>Poales</taxon>
        <taxon>Poaceae</taxon>
        <taxon>PACMAD clade</taxon>
        <taxon>Chloridoideae</taxon>
        <taxon>Eragrostideae</taxon>
        <taxon>Eragrostidinae</taxon>
        <taxon>Eragrostis</taxon>
    </lineage>
</organism>
<comment type="caution">
    <text evidence="2">The sequence shown here is derived from an EMBL/GenBank/DDBJ whole genome shotgun (WGS) entry which is preliminary data.</text>
</comment>
<dbReference type="AlphaFoldDB" id="A0A5J9WIP3"/>
<sequence>MPLSAASVLHATSLALLLLLLLHGATANGDVSTPTATNAMVTPGGDTDRYICYLCAGRNPMLMRYCPIYWDECHLVCYDPVATSAAALPSPVSADPRAVYGNNECYVMKLYSNGSYVIVDRLDCSGVAWCLLTCGGGDLDDDRKALGAMTPVRPPALRGVLPDDFERCGTQVADQAAPASFPGVVRH</sequence>
<evidence type="ECO:0000256" key="1">
    <source>
        <dbReference type="SAM" id="SignalP"/>
    </source>
</evidence>
<evidence type="ECO:0000313" key="2">
    <source>
        <dbReference type="EMBL" id="TVU47806.1"/>
    </source>
</evidence>
<protein>
    <submittedName>
        <fullName evidence="2">Uncharacterized protein</fullName>
    </submittedName>
</protein>
<dbReference type="Gramene" id="TVU47806">
    <property type="protein sequence ID" value="TVU47806"/>
    <property type="gene ID" value="EJB05_07415"/>
</dbReference>
<accession>A0A5J9WIP3</accession>
<name>A0A5J9WIP3_9POAL</name>
<dbReference type="EMBL" id="RWGY01000004">
    <property type="protein sequence ID" value="TVU47806.1"/>
    <property type="molecule type" value="Genomic_DNA"/>
</dbReference>
<reference evidence="2 3" key="1">
    <citation type="journal article" date="2019" name="Sci. Rep.">
        <title>A high-quality genome of Eragrostis curvula grass provides insights into Poaceae evolution and supports new strategies to enhance forage quality.</title>
        <authorList>
            <person name="Carballo J."/>
            <person name="Santos B.A.C.M."/>
            <person name="Zappacosta D."/>
            <person name="Garbus I."/>
            <person name="Selva J.P."/>
            <person name="Gallo C.A."/>
            <person name="Diaz A."/>
            <person name="Albertini E."/>
            <person name="Caccamo M."/>
            <person name="Echenique V."/>
        </authorList>
    </citation>
    <scope>NUCLEOTIDE SEQUENCE [LARGE SCALE GENOMIC DNA]</scope>
    <source>
        <strain evidence="3">cv. Victoria</strain>
        <tissue evidence="2">Leaf</tissue>
    </source>
</reference>
<evidence type="ECO:0000313" key="3">
    <source>
        <dbReference type="Proteomes" id="UP000324897"/>
    </source>
</evidence>
<gene>
    <name evidence="2" type="ORF">EJB05_07415</name>
</gene>
<keyword evidence="3" id="KW-1185">Reference proteome</keyword>
<feature type="non-terminal residue" evidence="2">
    <location>
        <position position="1"/>
    </location>
</feature>